<dbReference type="OrthoDB" id="6361347at2759"/>
<feature type="chain" id="PRO_5012420583" description="ER-bound oxygenase mpaB/mpaB'/Rubber oxygenase catalytic domain-containing protein" evidence="1">
    <location>
        <begin position="30"/>
        <end position="422"/>
    </location>
</feature>
<sequence>MCIDDCNKMGLICAPVFLLIALACALSSAIPDNCQSLVSQFTCTTNPDLITSKLPACCVAYEDYISGRYVDGNTPRVDISFPTWINYDLMARGQRFARENWFSIGLAVAIGRAAIINDPDVIDAAMFTGHISFTPRGSALNMAGFAAKAMVWYQDVQTSKPLSAEGNDFLQSVNRIRWIHIMVARDIEAKRRRTKVADVVEPSSYANITLNERAWQAFGKDLNSSNIPPEQRSPYVLGNEPNMSIPYFNQHSLSYFMLNAFAYPILMGDVFGIDACDEDLWAFNHLAGVIGYTFGLDDKFNAALQEDLFSAKEFFRNVWKGYVVPGFFNISLRAKITIENFMAGTRLHQPSWTLELYLYRILTMLINVPAPNMYNLLTKQDRMNEDNLKRDLITVGRTYYGENYTTNWARARNTFYTPIKNM</sequence>
<proteinExistence type="predicted"/>
<keyword evidence="3" id="KW-1185">Reference proteome</keyword>
<protein>
    <recommendedName>
        <fullName evidence="4">ER-bound oxygenase mpaB/mpaB'/Rubber oxygenase catalytic domain-containing protein</fullName>
    </recommendedName>
</protein>
<reference evidence="2 3" key="1">
    <citation type="submission" date="2015-12" db="EMBL/GenBank/DDBJ databases">
        <title>The genome of Folsomia candida.</title>
        <authorList>
            <person name="Faddeeva A."/>
            <person name="Derks M.F."/>
            <person name="Anvar Y."/>
            <person name="Smit S."/>
            <person name="Van Straalen N."/>
            <person name="Roelofs D."/>
        </authorList>
    </citation>
    <scope>NUCLEOTIDE SEQUENCE [LARGE SCALE GENOMIC DNA]</scope>
    <source>
        <strain evidence="2 3">VU population</strain>
        <tissue evidence="2">Whole body</tissue>
    </source>
</reference>
<dbReference type="PANTHER" id="PTHR37159">
    <property type="entry name" value="GH11867P"/>
    <property type="match status" value="1"/>
</dbReference>
<name>A0A226D5P5_FOLCA</name>
<organism evidence="2 3">
    <name type="scientific">Folsomia candida</name>
    <name type="common">Springtail</name>
    <dbReference type="NCBI Taxonomy" id="158441"/>
    <lineage>
        <taxon>Eukaryota</taxon>
        <taxon>Metazoa</taxon>
        <taxon>Ecdysozoa</taxon>
        <taxon>Arthropoda</taxon>
        <taxon>Hexapoda</taxon>
        <taxon>Collembola</taxon>
        <taxon>Entomobryomorpha</taxon>
        <taxon>Isotomoidea</taxon>
        <taxon>Isotomidae</taxon>
        <taxon>Proisotominae</taxon>
        <taxon>Folsomia</taxon>
    </lineage>
</organism>
<evidence type="ECO:0000313" key="2">
    <source>
        <dbReference type="EMBL" id="OXA40168.1"/>
    </source>
</evidence>
<evidence type="ECO:0000256" key="1">
    <source>
        <dbReference type="SAM" id="SignalP"/>
    </source>
</evidence>
<dbReference type="EMBL" id="LNIX01000034">
    <property type="protein sequence ID" value="OXA40168.1"/>
    <property type="molecule type" value="Genomic_DNA"/>
</dbReference>
<accession>A0A226D5P5</accession>
<comment type="caution">
    <text evidence="2">The sequence shown here is derived from an EMBL/GenBank/DDBJ whole genome shotgun (WGS) entry which is preliminary data.</text>
</comment>
<keyword evidence="1" id="KW-0732">Signal</keyword>
<evidence type="ECO:0000313" key="3">
    <source>
        <dbReference type="Proteomes" id="UP000198287"/>
    </source>
</evidence>
<dbReference type="PANTHER" id="PTHR37159:SF1">
    <property type="entry name" value="GH11867P"/>
    <property type="match status" value="1"/>
</dbReference>
<feature type="signal peptide" evidence="1">
    <location>
        <begin position="1"/>
        <end position="29"/>
    </location>
</feature>
<dbReference type="Proteomes" id="UP000198287">
    <property type="component" value="Unassembled WGS sequence"/>
</dbReference>
<evidence type="ECO:0008006" key="4">
    <source>
        <dbReference type="Google" id="ProtNLM"/>
    </source>
</evidence>
<gene>
    <name evidence="2" type="ORF">Fcan01_25042</name>
</gene>
<dbReference type="AlphaFoldDB" id="A0A226D5P5"/>